<dbReference type="Gene3D" id="1.10.1520.10">
    <property type="entry name" value="Ribonuclease III domain"/>
    <property type="match status" value="1"/>
</dbReference>
<name>A0ABR3Q708_9TREE</name>
<dbReference type="Pfam" id="PF14622">
    <property type="entry name" value="Ribonucleas_3_3"/>
    <property type="match status" value="1"/>
</dbReference>
<dbReference type="SUPFAM" id="SSF69065">
    <property type="entry name" value="RNase III domain-like"/>
    <property type="match status" value="1"/>
</dbReference>
<dbReference type="CDD" id="cd00593">
    <property type="entry name" value="RIBOc"/>
    <property type="match status" value="1"/>
</dbReference>
<dbReference type="RefSeq" id="XP_069210473.1">
    <property type="nucleotide sequence ID" value="XM_069353055.1"/>
</dbReference>
<dbReference type="PROSITE" id="PS50142">
    <property type="entry name" value="RNASE_3_2"/>
    <property type="match status" value="1"/>
</dbReference>
<feature type="region of interest" description="Disordered" evidence="1">
    <location>
        <begin position="38"/>
        <end position="59"/>
    </location>
</feature>
<organism evidence="3 4">
    <name type="scientific">Vanrija albida</name>
    <dbReference type="NCBI Taxonomy" id="181172"/>
    <lineage>
        <taxon>Eukaryota</taxon>
        <taxon>Fungi</taxon>
        <taxon>Dikarya</taxon>
        <taxon>Basidiomycota</taxon>
        <taxon>Agaricomycotina</taxon>
        <taxon>Tremellomycetes</taxon>
        <taxon>Trichosporonales</taxon>
        <taxon>Trichosporonaceae</taxon>
        <taxon>Vanrija</taxon>
    </lineage>
</organism>
<feature type="domain" description="RNase III" evidence="2">
    <location>
        <begin position="358"/>
        <end position="465"/>
    </location>
</feature>
<dbReference type="InterPro" id="IPR000999">
    <property type="entry name" value="RNase_III_dom"/>
</dbReference>
<feature type="compositionally biased region" description="Polar residues" evidence="1">
    <location>
        <begin position="42"/>
        <end position="53"/>
    </location>
</feature>
<proteinExistence type="predicted"/>
<feature type="region of interest" description="Disordered" evidence="1">
    <location>
        <begin position="112"/>
        <end position="155"/>
    </location>
</feature>
<evidence type="ECO:0000313" key="3">
    <source>
        <dbReference type="EMBL" id="KAL1410529.1"/>
    </source>
</evidence>
<reference evidence="3 4" key="1">
    <citation type="submission" date="2023-08" db="EMBL/GenBank/DDBJ databases">
        <title>Annotated Genome Sequence of Vanrija albida AlHP1.</title>
        <authorList>
            <person name="Herzog R."/>
        </authorList>
    </citation>
    <scope>NUCLEOTIDE SEQUENCE [LARGE SCALE GENOMIC DNA]</scope>
    <source>
        <strain evidence="3 4">AlHP1</strain>
    </source>
</reference>
<dbReference type="GeneID" id="95985585"/>
<comment type="caution">
    <text evidence="3">The sequence shown here is derived from an EMBL/GenBank/DDBJ whole genome shotgun (WGS) entry which is preliminary data.</text>
</comment>
<gene>
    <name evidence="3" type="ORF">Q8F55_004542</name>
</gene>
<keyword evidence="4" id="KW-1185">Reference proteome</keyword>
<evidence type="ECO:0000256" key="1">
    <source>
        <dbReference type="SAM" id="MobiDB-lite"/>
    </source>
</evidence>
<dbReference type="EMBL" id="JBBXJM010000003">
    <property type="protein sequence ID" value="KAL1410529.1"/>
    <property type="molecule type" value="Genomic_DNA"/>
</dbReference>
<dbReference type="Proteomes" id="UP001565368">
    <property type="component" value="Unassembled WGS sequence"/>
</dbReference>
<evidence type="ECO:0000313" key="4">
    <source>
        <dbReference type="Proteomes" id="UP001565368"/>
    </source>
</evidence>
<sequence>MPFYKNAEATLEPGEISQWRSSDTRRRHVVPLTLAHGVLKPQSKQANTSSNQADPAERVQTWATSSLDPAATAEMILPPTLALGNAPSSHTSPIVNAPLSAGTGTIASAEATASLGSPPTGLGSVAPPVEAPTLAAPSLGSSTAAPPSGSVTNTGSTAAFTVVRRSRRAASVGATSIFPTTFLKFNAADTGGVGGTTVAEPSSANTCNITNTTADTEQTEQRDNLLIFSNEIVKLDAERVALQTRVTAFQELWAKVSPGYSLEQALADAPSAAGLMLNQPMPPTKGAECAAKTCKCIAAREERMVELKDIKDCLHEAPCGTCDCCHDDMASNIGANLSLLEIPQIPNFDHWPEVEAELKLARTHPSSATTPGDLYKTHAYIGTRVLKLSVAYMTEYSYNFADEKAQKALQFWCMSKPTLAALAEYWGLHRTTVIRDGVIAEMGDKNKLWADVVKAHVGALFHKMGWEWIRAFVRRVYEPILKFLVEEINAQRLT</sequence>
<dbReference type="InterPro" id="IPR036389">
    <property type="entry name" value="RNase_III_sf"/>
</dbReference>
<protein>
    <recommendedName>
        <fullName evidence="2">RNase III domain-containing protein</fullName>
    </recommendedName>
</protein>
<feature type="compositionally biased region" description="Polar residues" evidence="1">
    <location>
        <begin position="139"/>
        <end position="155"/>
    </location>
</feature>
<accession>A0ABR3Q708</accession>
<evidence type="ECO:0000259" key="2">
    <source>
        <dbReference type="PROSITE" id="PS50142"/>
    </source>
</evidence>